<name>A0A9P1CSW9_9DINO</name>
<evidence type="ECO:0000313" key="5">
    <source>
        <dbReference type="Proteomes" id="UP001152797"/>
    </source>
</evidence>
<dbReference type="EMBL" id="CAMXCT020002289">
    <property type="protein sequence ID" value="CAL1150470.1"/>
    <property type="molecule type" value="Genomic_DNA"/>
</dbReference>
<reference evidence="3" key="1">
    <citation type="submission" date="2022-10" db="EMBL/GenBank/DDBJ databases">
        <authorList>
            <person name="Chen Y."/>
            <person name="Dougan E. K."/>
            <person name="Chan C."/>
            <person name="Rhodes N."/>
            <person name="Thang M."/>
        </authorList>
    </citation>
    <scope>NUCLEOTIDE SEQUENCE</scope>
</reference>
<accession>A0A9P1CSW9</accession>
<organism evidence="3">
    <name type="scientific">Cladocopium goreaui</name>
    <dbReference type="NCBI Taxonomy" id="2562237"/>
    <lineage>
        <taxon>Eukaryota</taxon>
        <taxon>Sar</taxon>
        <taxon>Alveolata</taxon>
        <taxon>Dinophyceae</taxon>
        <taxon>Suessiales</taxon>
        <taxon>Symbiodiniaceae</taxon>
        <taxon>Cladocopium</taxon>
    </lineage>
</organism>
<feature type="transmembrane region" description="Helical" evidence="1">
    <location>
        <begin position="445"/>
        <end position="466"/>
    </location>
</feature>
<evidence type="ECO:0000259" key="2">
    <source>
        <dbReference type="Pfam" id="PF00656"/>
    </source>
</evidence>
<dbReference type="InterPro" id="IPR011600">
    <property type="entry name" value="Pept_C14_caspase"/>
</dbReference>
<proteinExistence type="predicted"/>
<evidence type="ECO:0000313" key="4">
    <source>
        <dbReference type="EMBL" id="CAL4784407.1"/>
    </source>
</evidence>
<dbReference type="Pfam" id="PF00656">
    <property type="entry name" value="Peptidase_C14"/>
    <property type="match status" value="1"/>
</dbReference>
<dbReference type="Proteomes" id="UP001152797">
    <property type="component" value="Unassembled WGS sequence"/>
</dbReference>
<dbReference type="EMBL" id="CAMXCT010002289">
    <property type="protein sequence ID" value="CAI3997095.1"/>
    <property type="molecule type" value="Genomic_DNA"/>
</dbReference>
<keyword evidence="1" id="KW-1133">Transmembrane helix</keyword>
<sequence length="657" mass="72963">MEALNCHFAEALCLGIGEYERDQCLPQAAADAENMAAAFRNLGCCNVISRTTQEPLTRQKIVDLVSGFVLRTKFRMQDAETTGWGTLLVALFVASHGMHAHAKELPLIVPADLTCSSDTEELIDLDRLLLNELAQVTPPRHNQRTCCVWIILDTCRSGPVTAWQCQPCCSLREQNADVLRGPSPLKTKLTPDFLVLLACDRGGWASDCDSLSSALVKSLQQDNISIREACEKAIGAIEQTSRGRQRPWMHQRAGPTFSNIRKVLPAQVQDQRSVDQNNEVECVPSWFWLAFALVCGFTIALLVLICFFSLFYYFKITGAENVAKGKDCPGASCFCTDCNHRNIYSNEKNKNTDFSCKLWEEGPTLNRCRIGQLLHVAKIFLALAMSRKSVCRLLGVVPPLGRLLRIVHRDGATPLDWCVVLVSGVNVLTSLPLPLQEPDHVAVVAYAYGILNFAFIAASISMLILIHVEFPGLSLCSCGQFVPRFTFAFLATALIGQLVIFGLSRAMVFVNAQHAGKQEMLFYAFHVLTGAVLALVGYLKSRGSQAPVAKKSYQLLIVSLCWMLVVLAWLITSHYNEELMADYHLLRVVAERVCNFGKIRLMVWFSEHSIRCTLLRRGSLGTAACRMHAAKVVLAENCQVERAMHATFCEKDQFHAL</sequence>
<dbReference type="GO" id="GO:0004197">
    <property type="term" value="F:cysteine-type endopeptidase activity"/>
    <property type="evidence" value="ECO:0007669"/>
    <property type="project" value="InterPro"/>
</dbReference>
<reference evidence="4 5" key="2">
    <citation type="submission" date="2024-05" db="EMBL/GenBank/DDBJ databases">
        <authorList>
            <person name="Chen Y."/>
            <person name="Shah S."/>
            <person name="Dougan E. K."/>
            <person name="Thang M."/>
            <person name="Chan C."/>
        </authorList>
    </citation>
    <scope>NUCLEOTIDE SEQUENCE [LARGE SCALE GENOMIC DNA]</scope>
</reference>
<dbReference type="InterPro" id="IPR029030">
    <property type="entry name" value="Caspase-like_dom_sf"/>
</dbReference>
<comment type="caution">
    <text evidence="3">The sequence shown here is derived from an EMBL/GenBank/DDBJ whole genome shotgun (WGS) entry which is preliminary data.</text>
</comment>
<feature type="transmembrane region" description="Helical" evidence="1">
    <location>
        <begin position="552"/>
        <end position="571"/>
    </location>
</feature>
<feature type="domain" description="Peptidase C14 caspase" evidence="2">
    <location>
        <begin position="11"/>
        <end position="251"/>
    </location>
</feature>
<dbReference type="Gene3D" id="3.40.50.1460">
    <property type="match status" value="1"/>
</dbReference>
<keyword evidence="1" id="KW-0472">Membrane</keyword>
<dbReference type="SUPFAM" id="SSF52129">
    <property type="entry name" value="Caspase-like"/>
    <property type="match status" value="1"/>
</dbReference>
<dbReference type="GO" id="GO:0006508">
    <property type="term" value="P:proteolysis"/>
    <property type="evidence" value="ECO:0007669"/>
    <property type="project" value="InterPro"/>
</dbReference>
<feature type="transmembrane region" description="Helical" evidence="1">
    <location>
        <begin position="520"/>
        <end position="540"/>
    </location>
</feature>
<keyword evidence="5" id="KW-1185">Reference proteome</keyword>
<evidence type="ECO:0000256" key="1">
    <source>
        <dbReference type="SAM" id="Phobius"/>
    </source>
</evidence>
<feature type="transmembrane region" description="Helical" evidence="1">
    <location>
        <begin position="286"/>
        <end position="314"/>
    </location>
</feature>
<keyword evidence="1" id="KW-0812">Transmembrane</keyword>
<evidence type="ECO:0000313" key="3">
    <source>
        <dbReference type="EMBL" id="CAI3997095.1"/>
    </source>
</evidence>
<feature type="transmembrane region" description="Helical" evidence="1">
    <location>
        <begin position="487"/>
        <end position="508"/>
    </location>
</feature>
<dbReference type="EMBL" id="CAMXCT030002289">
    <property type="protein sequence ID" value="CAL4784407.1"/>
    <property type="molecule type" value="Genomic_DNA"/>
</dbReference>
<gene>
    <name evidence="3" type="ORF">C1SCF055_LOCUS23510</name>
</gene>
<dbReference type="AlphaFoldDB" id="A0A9P1CSW9"/>
<protein>
    <recommendedName>
        <fullName evidence="2">Peptidase C14 caspase domain-containing protein</fullName>
    </recommendedName>
</protein>